<gene>
    <name evidence="1" type="ORF">IAD26_09975</name>
</gene>
<evidence type="ECO:0000313" key="2">
    <source>
        <dbReference type="Proteomes" id="UP000886748"/>
    </source>
</evidence>
<accession>A0A9D1N299</accession>
<reference evidence="1" key="1">
    <citation type="submission" date="2020-10" db="EMBL/GenBank/DDBJ databases">
        <authorList>
            <person name="Gilroy R."/>
        </authorList>
    </citation>
    <scope>NUCLEOTIDE SEQUENCE</scope>
    <source>
        <strain evidence="1">CHK154-7741</strain>
    </source>
</reference>
<organism evidence="1 2">
    <name type="scientific">Candidatus Limenecus avicola</name>
    <dbReference type="NCBI Taxonomy" id="2840847"/>
    <lineage>
        <taxon>Bacteria</taxon>
        <taxon>Bacillati</taxon>
        <taxon>Bacillota</taxon>
        <taxon>Clostridia</taxon>
        <taxon>Eubacteriales</taxon>
        <taxon>Clostridiaceae</taxon>
        <taxon>Clostridiaceae incertae sedis</taxon>
        <taxon>Candidatus Limenecus</taxon>
    </lineage>
</organism>
<dbReference type="Proteomes" id="UP000886748">
    <property type="component" value="Unassembled WGS sequence"/>
</dbReference>
<proteinExistence type="predicted"/>
<comment type="caution">
    <text evidence="1">The sequence shown here is derived from an EMBL/GenBank/DDBJ whole genome shotgun (WGS) entry which is preliminary data.</text>
</comment>
<dbReference type="EMBL" id="DVOD01000072">
    <property type="protein sequence ID" value="HIU93442.1"/>
    <property type="molecule type" value="Genomic_DNA"/>
</dbReference>
<name>A0A9D1N299_9CLOT</name>
<reference evidence="1" key="2">
    <citation type="journal article" date="2021" name="PeerJ">
        <title>Extensive microbial diversity within the chicken gut microbiome revealed by metagenomics and culture.</title>
        <authorList>
            <person name="Gilroy R."/>
            <person name="Ravi A."/>
            <person name="Getino M."/>
            <person name="Pursley I."/>
            <person name="Horton D.L."/>
            <person name="Alikhan N.F."/>
            <person name="Baker D."/>
            <person name="Gharbi K."/>
            <person name="Hall N."/>
            <person name="Watson M."/>
            <person name="Adriaenssens E.M."/>
            <person name="Foster-Nyarko E."/>
            <person name="Jarju S."/>
            <person name="Secka A."/>
            <person name="Antonio M."/>
            <person name="Oren A."/>
            <person name="Chaudhuri R.R."/>
            <person name="La Ragione R."/>
            <person name="Hildebrand F."/>
            <person name="Pallen M.J."/>
        </authorList>
    </citation>
    <scope>NUCLEOTIDE SEQUENCE</scope>
    <source>
        <strain evidence="1">CHK154-7741</strain>
    </source>
</reference>
<evidence type="ECO:0000313" key="1">
    <source>
        <dbReference type="EMBL" id="HIU93442.1"/>
    </source>
</evidence>
<dbReference type="AlphaFoldDB" id="A0A9D1N299"/>
<sequence>MAGINLAKANQIFSSMKGAAKWTPKTLPNGTKVSYVNKGNGVIEKIVERTNGTTIKSTFDNGGLVGVMEKNAKGSIEHYFGAANYDKMIKVSTDRGDDLTRLGHKAKKGFVDYNYNNNGLHRTVGGDFTKEIKNALAYIRNNGANNTYQPKNMKQKYINILKQQWAQPQQPTPQEKDPFLAFCARWAK</sequence>
<protein>
    <submittedName>
        <fullName evidence="1">Uncharacterized protein</fullName>
    </submittedName>
</protein>